<evidence type="ECO:0000256" key="3">
    <source>
        <dbReference type="ARBA" id="ARBA00011583"/>
    </source>
</evidence>
<dbReference type="GO" id="GO:0003785">
    <property type="term" value="F:actin monomer binding"/>
    <property type="evidence" value="ECO:0007669"/>
    <property type="project" value="TreeGrafter"/>
</dbReference>
<keyword evidence="6" id="KW-0206">Cytoskeleton</keyword>
<dbReference type="AlphaFoldDB" id="A0A443S0T6"/>
<comment type="subunit">
    <text evidence="3">Occurs in many kinds of cells as a complex with monomeric actin in a 1:1 ratio.</text>
</comment>
<evidence type="ECO:0000313" key="9">
    <source>
        <dbReference type="EMBL" id="RWS21093.1"/>
    </source>
</evidence>
<comment type="similarity">
    <text evidence="2 7">Belongs to the profilin family.</text>
</comment>
<accession>A0A443S0T6</accession>
<dbReference type="Pfam" id="PF00235">
    <property type="entry name" value="Profilin"/>
    <property type="match status" value="1"/>
</dbReference>
<dbReference type="InterPro" id="IPR005455">
    <property type="entry name" value="PFN_euk"/>
</dbReference>
<feature type="signal peptide" evidence="8">
    <location>
        <begin position="1"/>
        <end position="23"/>
    </location>
</feature>
<dbReference type="STRING" id="299467.A0A443S0T6"/>
<evidence type="ECO:0000256" key="6">
    <source>
        <dbReference type="ARBA" id="ARBA00023212"/>
    </source>
</evidence>
<dbReference type="EMBL" id="NCKV01013733">
    <property type="protein sequence ID" value="RWS21093.1"/>
    <property type="molecule type" value="Genomic_DNA"/>
</dbReference>
<gene>
    <name evidence="9" type="ORF">B4U80_11936</name>
</gene>
<organism evidence="9 10">
    <name type="scientific">Leptotrombidium deliense</name>
    <dbReference type="NCBI Taxonomy" id="299467"/>
    <lineage>
        <taxon>Eukaryota</taxon>
        <taxon>Metazoa</taxon>
        <taxon>Ecdysozoa</taxon>
        <taxon>Arthropoda</taxon>
        <taxon>Chelicerata</taxon>
        <taxon>Arachnida</taxon>
        <taxon>Acari</taxon>
        <taxon>Acariformes</taxon>
        <taxon>Trombidiformes</taxon>
        <taxon>Prostigmata</taxon>
        <taxon>Anystina</taxon>
        <taxon>Parasitengona</taxon>
        <taxon>Trombiculoidea</taxon>
        <taxon>Trombiculidae</taxon>
        <taxon>Leptotrombidium</taxon>
    </lineage>
</organism>
<dbReference type="InterPro" id="IPR036140">
    <property type="entry name" value="PFN_sf"/>
</dbReference>
<protein>
    <recommendedName>
        <fullName evidence="7">Profilin</fullName>
    </recommendedName>
</protein>
<dbReference type="Gene3D" id="3.30.450.30">
    <property type="entry name" value="Dynein light chain 2a, cytoplasmic"/>
    <property type="match status" value="1"/>
</dbReference>
<dbReference type="PANTHER" id="PTHR11604:SF0">
    <property type="entry name" value="PROFILIN"/>
    <property type="match status" value="1"/>
</dbReference>
<dbReference type="GO" id="GO:0005856">
    <property type="term" value="C:cytoskeleton"/>
    <property type="evidence" value="ECO:0007669"/>
    <property type="project" value="UniProtKB-SubCell"/>
</dbReference>
<dbReference type="Proteomes" id="UP000288716">
    <property type="component" value="Unassembled WGS sequence"/>
</dbReference>
<name>A0A443S0T6_9ACAR</name>
<evidence type="ECO:0000313" key="10">
    <source>
        <dbReference type="Proteomes" id="UP000288716"/>
    </source>
</evidence>
<dbReference type="OrthoDB" id="421374at2759"/>
<evidence type="ECO:0000256" key="8">
    <source>
        <dbReference type="SAM" id="SignalP"/>
    </source>
</evidence>
<proteinExistence type="inferred from homology"/>
<dbReference type="SMART" id="SM00392">
    <property type="entry name" value="PROF"/>
    <property type="match status" value="1"/>
</dbReference>
<dbReference type="SUPFAM" id="SSF55770">
    <property type="entry name" value="Profilin (actin-binding protein)"/>
    <property type="match status" value="1"/>
</dbReference>
<reference evidence="9 10" key="1">
    <citation type="journal article" date="2018" name="Gigascience">
        <title>Genomes of trombidid mites reveal novel predicted allergens and laterally-transferred genes associated with secondary metabolism.</title>
        <authorList>
            <person name="Dong X."/>
            <person name="Chaisiri K."/>
            <person name="Xia D."/>
            <person name="Armstrong S.D."/>
            <person name="Fang Y."/>
            <person name="Donnelly M.J."/>
            <person name="Kadowaki T."/>
            <person name="McGarry J.W."/>
            <person name="Darby A.C."/>
            <person name="Makepeace B.L."/>
        </authorList>
    </citation>
    <scope>NUCLEOTIDE SEQUENCE [LARGE SCALE GENOMIC DNA]</scope>
    <source>
        <strain evidence="9">UoL-UT</strain>
    </source>
</reference>
<comment type="caution">
    <text evidence="9">The sequence shown here is derived from an EMBL/GenBank/DDBJ whole genome shotgun (WGS) entry which is preliminary data.</text>
</comment>
<dbReference type="VEuPathDB" id="VectorBase:LDEU010947"/>
<feature type="chain" id="PRO_5019139357" description="Profilin" evidence="8">
    <location>
        <begin position="24"/>
        <end position="150"/>
    </location>
</feature>
<comment type="subcellular location">
    <subcellularLocation>
        <location evidence="1">Cytoplasm</location>
        <location evidence="1">Cytoskeleton</location>
    </subcellularLocation>
</comment>
<evidence type="ECO:0000256" key="5">
    <source>
        <dbReference type="ARBA" id="ARBA00023203"/>
    </source>
</evidence>
<dbReference type="PANTHER" id="PTHR11604">
    <property type="entry name" value="PROFILIN"/>
    <property type="match status" value="1"/>
</dbReference>
<keyword evidence="4" id="KW-0963">Cytoplasm</keyword>
<dbReference type="InterPro" id="IPR048278">
    <property type="entry name" value="PFN"/>
</dbReference>
<evidence type="ECO:0000256" key="7">
    <source>
        <dbReference type="RuleBase" id="RU003909"/>
    </source>
</evidence>
<keyword evidence="8" id="KW-0732">Signal</keyword>
<keyword evidence="10" id="KW-1185">Reference proteome</keyword>
<evidence type="ECO:0000256" key="4">
    <source>
        <dbReference type="ARBA" id="ARBA00022490"/>
    </source>
</evidence>
<evidence type="ECO:0000256" key="2">
    <source>
        <dbReference type="ARBA" id="ARBA00010058"/>
    </source>
</evidence>
<dbReference type="GO" id="GO:0005938">
    <property type="term" value="C:cell cortex"/>
    <property type="evidence" value="ECO:0007669"/>
    <property type="project" value="TreeGrafter"/>
</dbReference>
<sequence length="150" mass="16484">MLSKRCCSLLILLLFVCINECKGEKWNDVVNWINEAVPCKLVVIAGAKGGIWAQYPKDAKLPTNEEFKKLYNDMKNDFSDIEKNGITLAGITYTFVGGNDRSVTAKNGNSYLVAVPTKQTIVVAVSEDGNEKQLNEAVNKSTDVMIGMGF</sequence>
<keyword evidence="5 7" id="KW-0009">Actin-binding</keyword>
<evidence type="ECO:0000256" key="1">
    <source>
        <dbReference type="ARBA" id="ARBA00004245"/>
    </source>
</evidence>